<dbReference type="AlphaFoldDB" id="A0A916ZZD8"/>
<gene>
    <name evidence="2" type="ORF">GCM10010831_19970</name>
</gene>
<keyword evidence="1" id="KW-0472">Membrane</keyword>
<name>A0A916ZZD8_9FLAO</name>
<proteinExistence type="predicted"/>
<comment type="caution">
    <text evidence="2">The sequence shown here is derived from an EMBL/GenBank/DDBJ whole genome shotgun (WGS) entry which is preliminary data.</text>
</comment>
<dbReference type="Proteomes" id="UP000599688">
    <property type="component" value="Unassembled WGS sequence"/>
</dbReference>
<protein>
    <submittedName>
        <fullName evidence="2">Uncharacterized protein</fullName>
    </submittedName>
</protein>
<reference evidence="2 3" key="1">
    <citation type="journal article" date="2014" name="Int. J. Syst. Evol. Microbiol.">
        <title>Complete genome sequence of Corynebacterium casei LMG S-19264T (=DSM 44701T), isolated from a smear-ripened cheese.</title>
        <authorList>
            <consortium name="US DOE Joint Genome Institute (JGI-PGF)"/>
            <person name="Walter F."/>
            <person name="Albersmeier A."/>
            <person name="Kalinowski J."/>
            <person name="Ruckert C."/>
        </authorList>
    </citation>
    <scope>NUCLEOTIDE SEQUENCE [LARGE SCALE GENOMIC DNA]</scope>
    <source>
        <strain evidence="2 3">CGMCC 1.12925</strain>
    </source>
</reference>
<feature type="transmembrane region" description="Helical" evidence="1">
    <location>
        <begin position="27"/>
        <end position="46"/>
    </location>
</feature>
<organism evidence="2 3">
    <name type="scientific">Psychroflexus salis</name>
    <dbReference type="NCBI Taxonomy" id="1526574"/>
    <lineage>
        <taxon>Bacteria</taxon>
        <taxon>Pseudomonadati</taxon>
        <taxon>Bacteroidota</taxon>
        <taxon>Flavobacteriia</taxon>
        <taxon>Flavobacteriales</taxon>
        <taxon>Flavobacteriaceae</taxon>
        <taxon>Psychroflexus</taxon>
    </lineage>
</organism>
<keyword evidence="1" id="KW-0812">Transmembrane</keyword>
<dbReference type="RefSeq" id="WP_188406712.1">
    <property type="nucleotide sequence ID" value="NZ_BMGL01000011.1"/>
</dbReference>
<evidence type="ECO:0000313" key="2">
    <source>
        <dbReference type="EMBL" id="GGE18815.1"/>
    </source>
</evidence>
<sequence>MQSEIPKPENVSENYEFVLGEFLSENWFFLLGFLLIVAIVIFYSIYRKQNISK</sequence>
<dbReference type="EMBL" id="BMGL01000011">
    <property type="protein sequence ID" value="GGE18815.1"/>
    <property type="molecule type" value="Genomic_DNA"/>
</dbReference>
<keyword evidence="3" id="KW-1185">Reference proteome</keyword>
<evidence type="ECO:0000313" key="3">
    <source>
        <dbReference type="Proteomes" id="UP000599688"/>
    </source>
</evidence>
<evidence type="ECO:0000256" key="1">
    <source>
        <dbReference type="SAM" id="Phobius"/>
    </source>
</evidence>
<accession>A0A916ZZD8</accession>
<keyword evidence="1" id="KW-1133">Transmembrane helix</keyword>